<reference evidence="1" key="1">
    <citation type="submission" date="2021-05" db="EMBL/GenBank/DDBJ databases">
        <authorList>
            <person name="Alioto T."/>
            <person name="Alioto T."/>
            <person name="Gomez Garrido J."/>
        </authorList>
    </citation>
    <scope>NUCLEOTIDE SEQUENCE</scope>
</reference>
<dbReference type="AlphaFoldDB" id="A0A8D8ZBD5"/>
<protein>
    <submittedName>
        <fullName evidence="1">Uncharacterized protein</fullName>
    </submittedName>
</protein>
<proteinExistence type="predicted"/>
<organism evidence="1">
    <name type="scientific">Cacopsylla melanoneura</name>
    <dbReference type="NCBI Taxonomy" id="428564"/>
    <lineage>
        <taxon>Eukaryota</taxon>
        <taxon>Metazoa</taxon>
        <taxon>Ecdysozoa</taxon>
        <taxon>Arthropoda</taxon>
        <taxon>Hexapoda</taxon>
        <taxon>Insecta</taxon>
        <taxon>Pterygota</taxon>
        <taxon>Neoptera</taxon>
        <taxon>Paraneoptera</taxon>
        <taxon>Hemiptera</taxon>
        <taxon>Sternorrhyncha</taxon>
        <taxon>Psylloidea</taxon>
        <taxon>Psyllidae</taxon>
        <taxon>Psyllinae</taxon>
        <taxon>Cacopsylla</taxon>
    </lineage>
</organism>
<sequence length="114" mass="13664">MSIDSKYDKNSNETQDSLLVNRIKEKVNTQDKLITTKSYPMRKFEIKYSFFFNWRKKIKWAIQMLCKIVFKTLIQIKISCANYLLTSFINDIYPINPIISLLLFFRTTSRSLYN</sequence>
<accession>A0A8D8ZBD5</accession>
<evidence type="ECO:0000313" key="1">
    <source>
        <dbReference type="EMBL" id="CAG6744380.1"/>
    </source>
</evidence>
<dbReference type="EMBL" id="HBUF01465684">
    <property type="protein sequence ID" value="CAG6744380.1"/>
    <property type="molecule type" value="Transcribed_RNA"/>
</dbReference>
<name>A0A8D8ZBD5_9HEMI</name>